<dbReference type="InterPro" id="IPR008023">
    <property type="entry name" value="DUF748"/>
</dbReference>
<dbReference type="Pfam" id="PF05359">
    <property type="entry name" value="DUF748"/>
    <property type="match status" value="1"/>
</dbReference>
<reference evidence="2" key="1">
    <citation type="submission" date="2016-11" db="EMBL/GenBank/DDBJ databases">
        <authorList>
            <person name="Varghese N."/>
            <person name="Submissions S."/>
        </authorList>
    </citation>
    <scope>NUCLEOTIDE SEQUENCE [LARGE SCALE GENOMIC DNA]</scope>
    <source>
        <strain evidence="2">DSM 16579</strain>
    </source>
</reference>
<dbReference type="STRING" id="1122206.SAMN02745753_00187"/>
<accession>A0A1M4T1W9</accession>
<sequence>MMTRRHFRHFVFYPFAALTGLTSAMWLAAPFIAEHYLIAYFQEQDENVTVGKLSIDFFPPKVDLKNIVINDKNQDTLTLKRAIFEVEIWPLLTKTVHISEAKIEGLNLVVAQHEKDWIIAGINTSQFITPEDQQEPEATEETAENPSAPWTIKLPSFSFTDSQVNLSRQPDLNVPAELDKFVLTNLSIKDLSGQELSWKGEVALSTLVNETTLSLESKFDYSPVQASADVDIKNTRLLIESFRHFLPSPYNEGKGQLDLAGSFQFSQQQVNGAPVFDVKNLTLNTQVDNLNLPLGEQDKVSTKSTSLSISKANARFVSAEQLAATGTINLQSTQSFFAQADIAAQFDKLTLNTPFDVKRDKQGLAASGKLDVQLEQPLFTQAEQKAQLDMLTLNTPFDIKQNELGLAASGNLDLQLGKSSFAQAEQNVQFDNLTFNTPFDVKQDKQSGLTANAASTILDMNELSLSSESLAVQNQQLHIALNDIALTMDNDQALTASLLAEIQSHGLSVQQAGNTADYATFNLSNTLSLQKNGDTLSAQNSQLSIDIKGLKGTQSDEKQFSLGAAKLTADQLDVEQANQQSPAIKGTNLNFTSESLDSMLTNKKRIASWKNADISGLSFTQQDKDFDASLAQLSVMDLTVSELVADAGNKQTLPPLSHIGSINVEKIEATQDGAKIKQITTDSAKVSLILDAQKRIENLVFVDVEQQNTPEPVLKNPNVPREKDAKNAVSNTQDAEQNPAFKAPYYVILDAYDTTGASSIYVQDKSISPTLQRSLDIDTLSLRNLNTQKKDQATVLALKARNGKYATLQSDITIWPLADKLTLKSDLVIREAELPPYSSYIANVLGYQIDSGQLDLDLKLNADSGVLSGNSHIVLREFDLGGRKESSSVIKAGAVPLNIAVSVLKDSDNNIDLDIPLSGDIEKPEFGWQDFLLLPVRKALFSASSTYLMQTFVPYANVISIAQLAGDQLLKIRVEPLIFEAEDDKLNDSQDAFLKQLVTLMKDKKDSQLKACGVASYLDLGLEKPPVSIDNDTKETASNLAQKRADHLKDYLVKEGISSSRVFLCSPEVDLSKSSKPRIELNF</sequence>
<dbReference type="RefSeq" id="WP_084122059.1">
    <property type="nucleotide sequence ID" value="NZ_FQVF01000002.1"/>
</dbReference>
<organism evidence="1 2">
    <name type="scientific">Marinomonas polaris DSM 16579</name>
    <dbReference type="NCBI Taxonomy" id="1122206"/>
    <lineage>
        <taxon>Bacteria</taxon>
        <taxon>Pseudomonadati</taxon>
        <taxon>Pseudomonadota</taxon>
        <taxon>Gammaproteobacteria</taxon>
        <taxon>Oceanospirillales</taxon>
        <taxon>Oceanospirillaceae</taxon>
        <taxon>Marinomonas</taxon>
    </lineage>
</organism>
<evidence type="ECO:0000313" key="1">
    <source>
        <dbReference type="EMBL" id="SHE38479.1"/>
    </source>
</evidence>
<dbReference type="Proteomes" id="UP000184517">
    <property type="component" value="Unassembled WGS sequence"/>
</dbReference>
<dbReference type="EMBL" id="FQVF01000002">
    <property type="protein sequence ID" value="SHE38479.1"/>
    <property type="molecule type" value="Genomic_DNA"/>
</dbReference>
<protein>
    <submittedName>
        <fullName evidence="1">OmpA family protein</fullName>
    </submittedName>
</protein>
<dbReference type="SUPFAM" id="SSF103088">
    <property type="entry name" value="OmpA-like"/>
    <property type="match status" value="1"/>
</dbReference>
<keyword evidence="2" id="KW-1185">Reference proteome</keyword>
<dbReference type="AlphaFoldDB" id="A0A1M4T1W9"/>
<dbReference type="InterPro" id="IPR036737">
    <property type="entry name" value="OmpA-like_sf"/>
</dbReference>
<gene>
    <name evidence="1" type="ORF">SAMN02745753_00187</name>
</gene>
<dbReference type="Gene3D" id="3.30.1330.60">
    <property type="entry name" value="OmpA-like domain"/>
    <property type="match status" value="1"/>
</dbReference>
<name>A0A1M4T1W9_9GAMM</name>
<evidence type="ECO:0000313" key="2">
    <source>
        <dbReference type="Proteomes" id="UP000184517"/>
    </source>
</evidence>
<proteinExistence type="predicted"/>
<dbReference type="OrthoDB" id="6114420at2"/>